<proteinExistence type="inferred from homology"/>
<keyword evidence="3" id="KW-0805">Transcription regulation</keyword>
<gene>
    <name evidence="9" type="primary">sigJ</name>
    <name evidence="9" type="ORF">K9U37_03815</name>
</gene>
<dbReference type="InterPro" id="IPR013249">
    <property type="entry name" value="RNA_pol_sigma70_r4_t2"/>
</dbReference>
<dbReference type="Gene3D" id="1.10.1740.10">
    <property type="match status" value="1"/>
</dbReference>
<evidence type="ECO:0000259" key="7">
    <source>
        <dbReference type="Pfam" id="PF04542"/>
    </source>
</evidence>
<dbReference type="Gene3D" id="1.10.10.10">
    <property type="entry name" value="Winged helix-like DNA-binding domain superfamily/Winged helix DNA-binding domain"/>
    <property type="match status" value="1"/>
</dbReference>
<evidence type="ECO:0000256" key="3">
    <source>
        <dbReference type="ARBA" id="ARBA00023015"/>
    </source>
</evidence>
<comment type="similarity">
    <text evidence="1">Belongs to the sigma-70 factor family. ECF subfamily.</text>
</comment>
<dbReference type="InterPro" id="IPR014284">
    <property type="entry name" value="RNA_pol_sigma-70_dom"/>
</dbReference>
<evidence type="ECO:0000256" key="2">
    <source>
        <dbReference type="ARBA" id="ARBA00011344"/>
    </source>
</evidence>
<dbReference type="SUPFAM" id="SSF54427">
    <property type="entry name" value="NTF2-like"/>
    <property type="match status" value="1"/>
</dbReference>
<dbReference type="SUPFAM" id="SSF88946">
    <property type="entry name" value="Sigma2 domain of RNA polymerase sigma factors"/>
    <property type="match status" value="1"/>
</dbReference>
<dbReference type="InterPro" id="IPR032710">
    <property type="entry name" value="NTF2-like_dom_sf"/>
</dbReference>
<dbReference type="Pfam" id="PF04542">
    <property type="entry name" value="Sigma70_r2"/>
    <property type="match status" value="1"/>
</dbReference>
<dbReference type="InterPro" id="IPR007627">
    <property type="entry name" value="RNA_pol_sigma70_r2"/>
</dbReference>
<feature type="domain" description="RNA polymerase sigma-70 region 2" evidence="7">
    <location>
        <begin position="9"/>
        <end position="72"/>
    </location>
</feature>
<evidence type="ECO:0000256" key="4">
    <source>
        <dbReference type="ARBA" id="ARBA00023082"/>
    </source>
</evidence>
<reference evidence="9" key="1">
    <citation type="journal article" date="2022" name="ISME J.">
        <title>Identification of active gaseous-alkane degraders at natural gas seeps.</title>
        <authorList>
            <person name="Farhan Ul Haque M."/>
            <person name="Hernandez M."/>
            <person name="Crombie A.T."/>
            <person name="Murrell J.C."/>
        </authorList>
    </citation>
    <scope>NUCLEOTIDE SEQUENCE</scope>
    <source>
        <strain evidence="9">ANDR5</strain>
    </source>
</reference>
<dbReference type="EMBL" id="JAIVFL010000001">
    <property type="protein sequence ID" value="MCI4674111.1"/>
    <property type="molecule type" value="Genomic_DNA"/>
</dbReference>
<dbReference type="NCBIfam" id="NF007214">
    <property type="entry name" value="PRK09636.1"/>
    <property type="match status" value="1"/>
</dbReference>
<sequence length="291" mass="31034">MTDSTVEALWHEHRKRVLDVSYRMLGTLTDAEDAMQETFVRLTRAGVEGIEDVEGWLVTVAGRVCLDMLRASATRRRYVGPWLPEPLIEQFASAPDPADQVTLDDTVRIALLAVLHTLSPAERVAFVLHDVFGLTFEAIAEIVGRSPAATRKLASRARAAIRDDPEPRFDVTAAQAQSVAERFAAACAGGDIADLAAVLAPDVVGEFDSGGRIAGAPQSARVGAGLVSIVLANSLFGAGADFRVADVNGQPGVVVSLRGQVMAVIDLETDGHLVRAIRTIGNPEKLAHLNR</sequence>
<dbReference type="CDD" id="cd06171">
    <property type="entry name" value="Sigma70_r4"/>
    <property type="match status" value="1"/>
</dbReference>
<dbReference type="InterPro" id="IPR013324">
    <property type="entry name" value="RNA_pol_sigma_r3/r4-like"/>
</dbReference>
<name>A0ABS9YSB8_9MYCO</name>
<organism evidence="9 10">
    <name type="scientific">Candidatus Mycolicibacterium alkanivorans</name>
    <dbReference type="NCBI Taxonomy" id="2954114"/>
    <lineage>
        <taxon>Bacteria</taxon>
        <taxon>Bacillati</taxon>
        <taxon>Actinomycetota</taxon>
        <taxon>Actinomycetes</taxon>
        <taxon>Mycobacteriales</taxon>
        <taxon>Mycobacteriaceae</taxon>
        <taxon>Mycolicibacterium</taxon>
    </lineage>
</organism>
<keyword evidence="6" id="KW-0804">Transcription</keyword>
<dbReference type="NCBIfam" id="TIGR02937">
    <property type="entry name" value="sigma70-ECF"/>
    <property type="match status" value="1"/>
</dbReference>
<protein>
    <submittedName>
        <fullName evidence="9">RNA polymerase sigma factor SigJ</fullName>
    </submittedName>
</protein>
<dbReference type="RefSeq" id="WP_243070587.1">
    <property type="nucleotide sequence ID" value="NZ_JAIVFL010000001.1"/>
</dbReference>
<keyword evidence="10" id="KW-1185">Reference proteome</keyword>
<dbReference type="SUPFAM" id="SSF88659">
    <property type="entry name" value="Sigma3 and sigma4 domains of RNA polymerase sigma factors"/>
    <property type="match status" value="1"/>
</dbReference>
<dbReference type="PANTHER" id="PTHR30173">
    <property type="entry name" value="SIGMA 19 FACTOR"/>
    <property type="match status" value="1"/>
</dbReference>
<feature type="domain" description="RNA polymerase sigma factor 70 region 4 type 2" evidence="8">
    <location>
        <begin position="110"/>
        <end position="160"/>
    </location>
</feature>
<evidence type="ECO:0000256" key="6">
    <source>
        <dbReference type="ARBA" id="ARBA00023163"/>
    </source>
</evidence>
<keyword evidence="5" id="KW-0238">DNA-binding</keyword>
<evidence type="ECO:0000256" key="1">
    <source>
        <dbReference type="ARBA" id="ARBA00010641"/>
    </source>
</evidence>
<evidence type="ECO:0000313" key="10">
    <source>
        <dbReference type="Proteomes" id="UP001139068"/>
    </source>
</evidence>
<dbReference type="InterPro" id="IPR013325">
    <property type="entry name" value="RNA_pol_sigma_r2"/>
</dbReference>
<evidence type="ECO:0000313" key="9">
    <source>
        <dbReference type="EMBL" id="MCI4674111.1"/>
    </source>
</evidence>
<comment type="subunit">
    <text evidence="2">Interacts transiently with the RNA polymerase catalytic core formed by RpoA, RpoB, RpoC and RpoZ (2 alpha, 1 beta, 1 beta' and 1 omega subunit) to form the RNA polymerase holoenzyme that can initiate transcription.</text>
</comment>
<evidence type="ECO:0000256" key="5">
    <source>
        <dbReference type="ARBA" id="ARBA00023125"/>
    </source>
</evidence>
<evidence type="ECO:0000259" key="8">
    <source>
        <dbReference type="Pfam" id="PF08281"/>
    </source>
</evidence>
<dbReference type="InterPro" id="IPR036388">
    <property type="entry name" value="WH-like_DNA-bd_sf"/>
</dbReference>
<dbReference type="InterPro" id="IPR052704">
    <property type="entry name" value="ECF_Sigma-70_Domain"/>
</dbReference>
<dbReference type="Gene3D" id="3.10.450.50">
    <property type="match status" value="1"/>
</dbReference>
<dbReference type="Pfam" id="PF08281">
    <property type="entry name" value="Sigma70_r4_2"/>
    <property type="match status" value="1"/>
</dbReference>
<comment type="caution">
    <text evidence="9">The sequence shown here is derived from an EMBL/GenBank/DDBJ whole genome shotgun (WGS) entry which is preliminary data.</text>
</comment>
<dbReference type="Proteomes" id="UP001139068">
    <property type="component" value="Unassembled WGS sequence"/>
</dbReference>
<accession>A0ABS9YSB8</accession>
<keyword evidence="4" id="KW-0731">Sigma factor</keyword>
<dbReference type="PANTHER" id="PTHR30173:SF43">
    <property type="entry name" value="ECF RNA POLYMERASE SIGMA FACTOR SIGI-RELATED"/>
    <property type="match status" value="1"/>
</dbReference>